<keyword evidence="3" id="KW-1185">Reference proteome</keyword>
<feature type="region of interest" description="Disordered" evidence="1">
    <location>
        <begin position="1"/>
        <end position="43"/>
    </location>
</feature>
<name>A0A9N9E7C3_9GLOM</name>
<evidence type="ECO:0000256" key="1">
    <source>
        <dbReference type="SAM" id="MobiDB-lite"/>
    </source>
</evidence>
<gene>
    <name evidence="2" type="ORF">POCULU_LOCUS10807</name>
</gene>
<evidence type="ECO:0000313" key="3">
    <source>
        <dbReference type="Proteomes" id="UP000789572"/>
    </source>
</evidence>
<protein>
    <submittedName>
        <fullName evidence="2">1534_t:CDS:1</fullName>
    </submittedName>
</protein>
<comment type="caution">
    <text evidence="2">The sequence shown here is derived from an EMBL/GenBank/DDBJ whole genome shotgun (WGS) entry which is preliminary data.</text>
</comment>
<proteinExistence type="predicted"/>
<sequence>TNIAVGHDAESGSDDESSVKDDKFQRGRNYSQPGAVILRAAGG</sequence>
<dbReference type="EMBL" id="CAJVPJ010006352">
    <property type="protein sequence ID" value="CAG8668046.1"/>
    <property type="molecule type" value="Genomic_DNA"/>
</dbReference>
<organism evidence="2 3">
    <name type="scientific">Paraglomus occultum</name>
    <dbReference type="NCBI Taxonomy" id="144539"/>
    <lineage>
        <taxon>Eukaryota</taxon>
        <taxon>Fungi</taxon>
        <taxon>Fungi incertae sedis</taxon>
        <taxon>Mucoromycota</taxon>
        <taxon>Glomeromycotina</taxon>
        <taxon>Glomeromycetes</taxon>
        <taxon>Paraglomerales</taxon>
        <taxon>Paraglomeraceae</taxon>
        <taxon>Paraglomus</taxon>
    </lineage>
</organism>
<evidence type="ECO:0000313" key="2">
    <source>
        <dbReference type="EMBL" id="CAG8668046.1"/>
    </source>
</evidence>
<dbReference type="Proteomes" id="UP000789572">
    <property type="component" value="Unassembled WGS sequence"/>
</dbReference>
<reference evidence="2" key="1">
    <citation type="submission" date="2021-06" db="EMBL/GenBank/DDBJ databases">
        <authorList>
            <person name="Kallberg Y."/>
            <person name="Tangrot J."/>
            <person name="Rosling A."/>
        </authorList>
    </citation>
    <scope>NUCLEOTIDE SEQUENCE</scope>
    <source>
        <strain evidence="2">IA702</strain>
    </source>
</reference>
<feature type="non-terminal residue" evidence="2">
    <location>
        <position position="1"/>
    </location>
</feature>
<accession>A0A9N9E7C3</accession>
<dbReference type="AlphaFoldDB" id="A0A9N9E7C3"/>